<dbReference type="GO" id="GO:0046839">
    <property type="term" value="P:phospholipid dephosphorylation"/>
    <property type="evidence" value="ECO:0007669"/>
    <property type="project" value="TreeGrafter"/>
</dbReference>
<dbReference type="Gene3D" id="1.20.144.10">
    <property type="entry name" value="Phosphatidic acid phosphatase type 2/haloperoxidase"/>
    <property type="match status" value="1"/>
</dbReference>
<evidence type="ECO:0000313" key="8">
    <source>
        <dbReference type="EMBL" id="KAJ8040834.1"/>
    </source>
</evidence>
<evidence type="ECO:0000259" key="7">
    <source>
        <dbReference type="SMART" id="SM00014"/>
    </source>
</evidence>
<feature type="transmembrane region" description="Helical" evidence="6">
    <location>
        <begin position="225"/>
        <end position="241"/>
    </location>
</feature>
<feature type="transmembrane region" description="Helical" evidence="6">
    <location>
        <begin position="76"/>
        <end position="99"/>
    </location>
</feature>
<name>A0A9Q1CA74_HOLLE</name>
<evidence type="ECO:0000313" key="9">
    <source>
        <dbReference type="Proteomes" id="UP001152320"/>
    </source>
</evidence>
<dbReference type="Pfam" id="PF01569">
    <property type="entry name" value="PAP2"/>
    <property type="match status" value="1"/>
</dbReference>
<feature type="transmembrane region" description="Helical" evidence="6">
    <location>
        <begin position="193"/>
        <end position="213"/>
    </location>
</feature>
<dbReference type="Proteomes" id="UP001152320">
    <property type="component" value="Chromosome 6"/>
</dbReference>
<feature type="transmembrane region" description="Helical" evidence="6">
    <location>
        <begin position="12"/>
        <end position="37"/>
    </location>
</feature>
<reference evidence="8" key="1">
    <citation type="submission" date="2021-10" db="EMBL/GenBank/DDBJ databases">
        <title>Tropical sea cucumber genome reveals ecological adaptation and Cuvierian tubules defense mechanism.</title>
        <authorList>
            <person name="Chen T."/>
        </authorList>
    </citation>
    <scope>NUCLEOTIDE SEQUENCE</scope>
    <source>
        <strain evidence="8">Nanhai2018</strain>
        <tissue evidence="8">Muscle</tissue>
    </source>
</reference>
<dbReference type="GO" id="GO:0008195">
    <property type="term" value="F:phosphatidate phosphatase activity"/>
    <property type="evidence" value="ECO:0007669"/>
    <property type="project" value="TreeGrafter"/>
</dbReference>
<evidence type="ECO:0000256" key="2">
    <source>
        <dbReference type="ARBA" id="ARBA00008816"/>
    </source>
</evidence>
<protein>
    <submittedName>
        <fullName evidence="8">Phospholipid phosphatase-related protein type 2</fullName>
    </submittedName>
</protein>
<sequence length="378" mass="43544">MMYARHSKYKNNNYLIPCFIFLDCFLFGGIVVLWYFMTFWNKTNVFRASQIYIPCVDQVYYNYNKDPDGGLLPDTVVYVLGFSLPVIMILFGEAILAIYQLQGGRHHAVHEKELRVCKFRFHPLLRRSIRYIGVFSLGAFITLILVRFGQLVIGQPKPHYFNICDGPTECTDTLSVIQLTCGEEGVRESLPNMHAALTSYSSVFIGLYVTILLQPLKTVRSVRPLFCLCIFSLPYMVGIERVRYYEANWSDVITGWILGSVISLYLVYYILNQFKGAETVWVPPPAVFSHDTILSNPHMDKTLEMNRMRGSDVPDANFKEQFRAVLTRNRPTSTEGDFYAYRYIYNGANNRTSMREGLPSVSQNNNHVYHNAASQEYF</sequence>
<dbReference type="GO" id="GO:0006644">
    <property type="term" value="P:phospholipid metabolic process"/>
    <property type="evidence" value="ECO:0007669"/>
    <property type="project" value="InterPro"/>
</dbReference>
<gene>
    <name evidence="8" type="ORF">HOLleu_15247</name>
</gene>
<feature type="transmembrane region" description="Helical" evidence="6">
    <location>
        <begin position="253"/>
        <end position="271"/>
    </location>
</feature>
<dbReference type="InterPro" id="IPR043216">
    <property type="entry name" value="PAP-like"/>
</dbReference>
<dbReference type="InterPro" id="IPR036938">
    <property type="entry name" value="PAP2/HPO_sf"/>
</dbReference>
<keyword evidence="3 6" id="KW-0812">Transmembrane</keyword>
<dbReference type="AlphaFoldDB" id="A0A9Q1CA74"/>
<dbReference type="GO" id="GO:0005886">
    <property type="term" value="C:plasma membrane"/>
    <property type="evidence" value="ECO:0007669"/>
    <property type="project" value="TreeGrafter"/>
</dbReference>
<dbReference type="GO" id="GO:0007165">
    <property type="term" value="P:signal transduction"/>
    <property type="evidence" value="ECO:0007669"/>
    <property type="project" value="TreeGrafter"/>
</dbReference>
<keyword evidence="5 6" id="KW-0472">Membrane</keyword>
<evidence type="ECO:0000256" key="4">
    <source>
        <dbReference type="ARBA" id="ARBA00022989"/>
    </source>
</evidence>
<evidence type="ECO:0000256" key="1">
    <source>
        <dbReference type="ARBA" id="ARBA00004141"/>
    </source>
</evidence>
<keyword evidence="9" id="KW-1185">Reference proteome</keyword>
<dbReference type="InterPro" id="IPR000326">
    <property type="entry name" value="PAP2/HPO"/>
</dbReference>
<dbReference type="SUPFAM" id="SSF48317">
    <property type="entry name" value="Acid phosphatase/Vanadium-dependent haloperoxidase"/>
    <property type="match status" value="1"/>
</dbReference>
<evidence type="ECO:0000256" key="3">
    <source>
        <dbReference type="ARBA" id="ARBA00022692"/>
    </source>
</evidence>
<evidence type="ECO:0000256" key="5">
    <source>
        <dbReference type="ARBA" id="ARBA00023136"/>
    </source>
</evidence>
<accession>A0A9Q1CA74</accession>
<dbReference type="EMBL" id="JAIZAY010000006">
    <property type="protein sequence ID" value="KAJ8040834.1"/>
    <property type="molecule type" value="Genomic_DNA"/>
</dbReference>
<dbReference type="PANTHER" id="PTHR10165">
    <property type="entry name" value="LIPID PHOSPHATE PHOSPHATASE"/>
    <property type="match status" value="1"/>
</dbReference>
<dbReference type="SMART" id="SM00014">
    <property type="entry name" value="acidPPc"/>
    <property type="match status" value="1"/>
</dbReference>
<dbReference type="OrthoDB" id="10030083at2759"/>
<organism evidence="8 9">
    <name type="scientific">Holothuria leucospilota</name>
    <name type="common">Black long sea cucumber</name>
    <name type="synonym">Mertensiothuria leucospilota</name>
    <dbReference type="NCBI Taxonomy" id="206669"/>
    <lineage>
        <taxon>Eukaryota</taxon>
        <taxon>Metazoa</taxon>
        <taxon>Echinodermata</taxon>
        <taxon>Eleutherozoa</taxon>
        <taxon>Echinozoa</taxon>
        <taxon>Holothuroidea</taxon>
        <taxon>Aspidochirotacea</taxon>
        <taxon>Aspidochirotida</taxon>
        <taxon>Holothuriidae</taxon>
        <taxon>Holothuria</taxon>
    </lineage>
</organism>
<dbReference type="PANTHER" id="PTHR10165:SF102">
    <property type="entry name" value="PHOSPHATIDIC ACID PHOSPHATASE TYPE 2_HALOPEROXIDASE DOMAIN-CONTAINING PROTEIN"/>
    <property type="match status" value="1"/>
</dbReference>
<feature type="transmembrane region" description="Helical" evidence="6">
    <location>
        <begin position="128"/>
        <end position="148"/>
    </location>
</feature>
<evidence type="ECO:0000256" key="6">
    <source>
        <dbReference type="SAM" id="Phobius"/>
    </source>
</evidence>
<comment type="caution">
    <text evidence="8">The sequence shown here is derived from an EMBL/GenBank/DDBJ whole genome shotgun (WGS) entry which is preliminary data.</text>
</comment>
<proteinExistence type="inferred from homology"/>
<comment type="similarity">
    <text evidence="2">Belongs to the PA-phosphatase related phosphoesterase family.</text>
</comment>
<comment type="subcellular location">
    <subcellularLocation>
        <location evidence="1">Membrane</location>
        <topology evidence="1">Multi-pass membrane protein</topology>
    </subcellularLocation>
</comment>
<feature type="domain" description="Phosphatidic acid phosphatase type 2/haloperoxidase" evidence="7">
    <location>
        <begin position="132"/>
        <end position="267"/>
    </location>
</feature>
<keyword evidence="4 6" id="KW-1133">Transmembrane helix</keyword>